<comment type="similarity">
    <text evidence="1">Belongs to the CDPS family.</text>
</comment>
<dbReference type="InterPro" id="IPR038622">
    <property type="entry name" value="CDPS_sf"/>
</dbReference>
<accession>A0ABP9LCW5</accession>
<gene>
    <name evidence="4" type="ORF">GCM10023336_62330</name>
</gene>
<reference evidence="5" key="1">
    <citation type="journal article" date="2019" name="Int. J. Syst. Evol. Microbiol.">
        <title>The Global Catalogue of Microorganisms (GCM) 10K type strain sequencing project: providing services to taxonomists for standard genome sequencing and annotation.</title>
        <authorList>
            <consortium name="The Broad Institute Genomics Platform"/>
            <consortium name="The Broad Institute Genome Sequencing Center for Infectious Disease"/>
            <person name="Wu L."/>
            <person name="Ma J."/>
        </authorList>
    </citation>
    <scope>NUCLEOTIDE SEQUENCE [LARGE SCALE GENOMIC DNA]</scope>
    <source>
        <strain evidence="5">JCM 18410</strain>
    </source>
</reference>
<evidence type="ECO:0000313" key="5">
    <source>
        <dbReference type="Proteomes" id="UP001500124"/>
    </source>
</evidence>
<proteinExistence type="inferred from homology"/>
<protein>
    <recommendedName>
        <fullName evidence="3">Cyclodipeptide synthase</fullName>
    </recommendedName>
</protein>
<dbReference type="Proteomes" id="UP001500124">
    <property type="component" value="Unassembled WGS sequence"/>
</dbReference>
<dbReference type="Gene3D" id="3.40.50.11710">
    <property type="entry name" value="Cyclodipeptide synthase"/>
    <property type="match status" value="1"/>
</dbReference>
<dbReference type="EMBL" id="BAABKC010000111">
    <property type="protein sequence ID" value="GAA5074336.1"/>
    <property type="molecule type" value="Genomic_DNA"/>
</dbReference>
<sequence>MPAGWEPTEEQVDAGLLHSERALPFTINAAGILGVPEAVVAYSRPAAQAKYFFTEGSAFHAFPGQAYIGLRVRE</sequence>
<keyword evidence="2" id="KW-0808">Transferase</keyword>
<evidence type="ECO:0000313" key="4">
    <source>
        <dbReference type="EMBL" id="GAA5074336.1"/>
    </source>
</evidence>
<dbReference type="InterPro" id="IPR030903">
    <property type="entry name" value="CDPS"/>
</dbReference>
<comment type="caution">
    <text evidence="4">The sequence shown here is derived from an EMBL/GenBank/DDBJ whole genome shotgun (WGS) entry which is preliminary data.</text>
</comment>
<name>A0ABP9LCW5_9ACTN</name>
<evidence type="ECO:0000256" key="3">
    <source>
        <dbReference type="ARBA" id="ARBA00030771"/>
    </source>
</evidence>
<evidence type="ECO:0000256" key="1">
    <source>
        <dbReference type="ARBA" id="ARBA00006034"/>
    </source>
</evidence>
<dbReference type="Pfam" id="PF16715">
    <property type="entry name" value="CDPS"/>
    <property type="match status" value="1"/>
</dbReference>
<keyword evidence="5" id="KW-1185">Reference proteome</keyword>
<evidence type="ECO:0000256" key="2">
    <source>
        <dbReference type="ARBA" id="ARBA00022679"/>
    </source>
</evidence>
<organism evidence="4 5">
    <name type="scientific">Streptomyces similanensis</name>
    <dbReference type="NCBI Taxonomy" id="1274988"/>
    <lineage>
        <taxon>Bacteria</taxon>
        <taxon>Bacillati</taxon>
        <taxon>Actinomycetota</taxon>
        <taxon>Actinomycetes</taxon>
        <taxon>Kitasatosporales</taxon>
        <taxon>Streptomycetaceae</taxon>
        <taxon>Streptomyces</taxon>
    </lineage>
</organism>